<dbReference type="PROSITE" id="PS51186">
    <property type="entry name" value="GNAT"/>
    <property type="match status" value="1"/>
</dbReference>
<dbReference type="InterPro" id="IPR016181">
    <property type="entry name" value="Acyl_CoA_acyltransferase"/>
</dbReference>
<evidence type="ECO:0000259" key="2">
    <source>
        <dbReference type="PROSITE" id="PS51186"/>
    </source>
</evidence>
<evidence type="ECO:0000313" key="4">
    <source>
        <dbReference type="Proteomes" id="UP000532247"/>
    </source>
</evidence>
<dbReference type="Gene3D" id="3.40.630.30">
    <property type="match status" value="1"/>
</dbReference>
<protein>
    <submittedName>
        <fullName evidence="3">GNAT family N-acetyltransferase</fullName>
    </submittedName>
</protein>
<dbReference type="GO" id="GO:0008080">
    <property type="term" value="F:N-acetyltransferase activity"/>
    <property type="evidence" value="ECO:0007669"/>
    <property type="project" value="InterPro"/>
</dbReference>
<dbReference type="Pfam" id="PF00583">
    <property type="entry name" value="Acetyltransf_1"/>
    <property type="match status" value="1"/>
</dbReference>
<accession>A0A7Y4F186</accession>
<dbReference type="InterPro" id="IPR050769">
    <property type="entry name" value="NAT_camello-type"/>
</dbReference>
<dbReference type="RefSeq" id="WP_171346335.1">
    <property type="nucleotide sequence ID" value="NZ_CP099958.1"/>
</dbReference>
<dbReference type="PANTHER" id="PTHR13947:SF37">
    <property type="entry name" value="LD18367P"/>
    <property type="match status" value="1"/>
</dbReference>
<gene>
    <name evidence="3" type="ORF">F0254_25530</name>
</gene>
<dbReference type="Proteomes" id="UP000532247">
    <property type="component" value="Unassembled WGS sequence"/>
</dbReference>
<dbReference type="InterPro" id="IPR000182">
    <property type="entry name" value="GNAT_dom"/>
</dbReference>
<dbReference type="CDD" id="cd04301">
    <property type="entry name" value="NAT_SF"/>
    <property type="match status" value="1"/>
</dbReference>
<comment type="caution">
    <text evidence="3">The sequence shown here is derived from an EMBL/GenBank/DDBJ whole genome shotgun (WGS) entry which is preliminary data.</text>
</comment>
<proteinExistence type="predicted"/>
<name>A0A7Y4F186_VIBAL</name>
<sequence>MNSIEKARKSDIEALLDIQVSAFSTDQKLCGSGPPGYDDYEYQLKAMKRYSYYVIKHQSDVVGGFYFSVEQDSLKLLRLYIAPTHQGLGIGTFALDFLLEIARPGTVIELETPTFSTAAQRFYEKNGFRKVNLIDYGSSQSYQYSKSVT</sequence>
<dbReference type="AlphaFoldDB" id="A0A7Y4F186"/>
<dbReference type="PANTHER" id="PTHR13947">
    <property type="entry name" value="GNAT FAMILY N-ACETYLTRANSFERASE"/>
    <property type="match status" value="1"/>
</dbReference>
<dbReference type="EMBL" id="VTYF01000036">
    <property type="protein sequence ID" value="NOI12164.1"/>
    <property type="molecule type" value="Genomic_DNA"/>
</dbReference>
<reference evidence="3 4" key="1">
    <citation type="submission" date="2019-09" db="EMBL/GenBank/DDBJ databases">
        <title>Draft genome sequencing and comparative genomics of hatchery-associated Vibrios.</title>
        <authorList>
            <person name="Kehlet-Delgado H."/>
            <person name="Mueller R.S."/>
        </authorList>
    </citation>
    <scope>NUCLEOTIDE SEQUENCE [LARGE SCALE GENOMIC DNA]</scope>
    <source>
        <strain evidence="3 4">081416A</strain>
    </source>
</reference>
<evidence type="ECO:0000313" key="3">
    <source>
        <dbReference type="EMBL" id="NOI12164.1"/>
    </source>
</evidence>
<organism evidence="3 4">
    <name type="scientific">Vibrio alginolyticus</name>
    <dbReference type="NCBI Taxonomy" id="663"/>
    <lineage>
        <taxon>Bacteria</taxon>
        <taxon>Pseudomonadati</taxon>
        <taxon>Pseudomonadota</taxon>
        <taxon>Gammaproteobacteria</taxon>
        <taxon>Vibrionales</taxon>
        <taxon>Vibrionaceae</taxon>
        <taxon>Vibrio</taxon>
    </lineage>
</organism>
<evidence type="ECO:0000256" key="1">
    <source>
        <dbReference type="ARBA" id="ARBA00022679"/>
    </source>
</evidence>
<feature type="domain" description="N-acetyltransferase" evidence="2">
    <location>
        <begin position="2"/>
        <end position="149"/>
    </location>
</feature>
<keyword evidence="1 3" id="KW-0808">Transferase</keyword>
<dbReference type="SUPFAM" id="SSF55729">
    <property type="entry name" value="Acyl-CoA N-acyltransferases (Nat)"/>
    <property type="match status" value="1"/>
</dbReference>